<protein>
    <submittedName>
        <fullName evidence="3">Metalloprotease</fullName>
    </submittedName>
</protein>
<reference evidence="3" key="1">
    <citation type="submission" date="2017-02" db="UniProtKB">
        <authorList>
            <consortium name="WormBaseParasite"/>
        </authorList>
    </citation>
    <scope>IDENTIFICATION</scope>
</reference>
<evidence type="ECO:0000313" key="1">
    <source>
        <dbReference type="EMBL" id="VDK43388.1"/>
    </source>
</evidence>
<gene>
    <name evidence="1" type="ORF">TASK_LOCUS9447</name>
</gene>
<organism evidence="3">
    <name type="scientific">Taenia asiatica</name>
    <name type="common">Asian tapeworm</name>
    <dbReference type="NCBI Taxonomy" id="60517"/>
    <lineage>
        <taxon>Eukaryota</taxon>
        <taxon>Metazoa</taxon>
        <taxon>Spiralia</taxon>
        <taxon>Lophotrochozoa</taxon>
        <taxon>Platyhelminthes</taxon>
        <taxon>Cestoda</taxon>
        <taxon>Eucestoda</taxon>
        <taxon>Cyclophyllidea</taxon>
        <taxon>Taeniidae</taxon>
        <taxon>Taenia</taxon>
    </lineage>
</organism>
<name>A0A0R3WF22_TAEAS</name>
<evidence type="ECO:0000313" key="2">
    <source>
        <dbReference type="Proteomes" id="UP000282613"/>
    </source>
</evidence>
<dbReference type="WBParaSite" id="TASK_0000944601-mRNA-1">
    <property type="protein sequence ID" value="TASK_0000944601-mRNA-1"/>
    <property type="gene ID" value="TASK_0000944601"/>
</dbReference>
<evidence type="ECO:0000313" key="3">
    <source>
        <dbReference type="WBParaSite" id="TASK_0000944601-mRNA-1"/>
    </source>
</evidence>
<keyword evidence="2" id="KW-1185">Reference proteome</keyword>
<dbReference type="AlphaFoldDB" id="A0A0R3WF22"/>
<reference evidence="1 2" key="2">
    <citation type="submission" date="2018-11" db="EMBL/GenBank/DDBJ databases">
        <authorList>
            <consortium name="Pathogen Informatics"/>
        </authorList>
    </citation>
    <scope>NUCLEOTIDE SEQUENCE [LARGE SCALE GENOMIC DNA]</scope>
</reference>
<dbReference type="Proteomes" id="UP000282613">
    <property type="component" value="Unassembled WGS sequence"/>
</dbReference>
<sequence length="92" mass="9924">MTTIHKRDSLLVPTEVTIYFNECILRMRQCKELAGVPPAPVDVVVINVDVQLCSGMCLSARGGTSCSDDDGEVTVDSSALHFDENLDGHVTS</sequence>
<proteinExistence type="predicted"/>
<accession>A0A0R3WF22</accession>
<dbReference type="EMBL" id="UYRS01019170">
    <property type="protein sequence ID" value="VDK43388.1"/>
    <property type="molecule type" value="Genomic_DNA"/>
</dbReference>